<accession>A0A955LFX1</accession>
<dbReference type="AlphaFoldDB" id="A0A955LFX1"/>
<dbReference type="Gene3D" id="3.30.420.10">
    <property type="entry name" value="Ribonuclease H-like superfamily/Ribonuclease H"/>
    <property type="match status" value="1"/>
</dbReference>
<feature type="domain" description="YprB ribonuclease H-like" evidence="1">
    <location>
        <begin position="6"/>
        <end position="163"/>
    </location>
</feature>
<dbReference type="EMBL" id="JAGQKX010000009">
    <property type="protein sequence ID" value="MCA9389897.1"/>
    <property type="molecule type" value="Genomic_DNA"/>
</dbReference>
<gene>
    <name evidence="2" type="ORF">KC571_00680</name>
</gene>
<organism evidence="2 3">
    <name type="scientific">candidate division WWE3 bacterium</name>
    <dbReference type="NCBI Taxonomy" id="2053526"/>
    <lineage>
        <taxon>Bacteria</taxon>
        <taxon>Katanobacteria</taxon>
    </lineage>
</organism>
<sequence>MYKEIIFDVETQYLFHEVPDRKPENLKISVVSVYAREIDDDYQELSGNMVSYWEKDLDAMWQDFQKADRVIGYNTISFDVPVLQPYAYFDLSSLPHFDILDEIRKVIGRRIKLDNAVQNTLGEAKTDVGTNAVAYWRAGDPESLAKLQHYCEADVRLTTQLYDFGLQNGYINYKDDWNSVQKIPIDFRYSQAEVPQEKQVGLF</sequence>
<dbReference type="Proteomes" id="UP000701698">
    <property type="component" value="Unassembled WGS sequence"/>
</dbReference>
<reference evidence="2" key="1">
    <citation type="submission" date="2020-04" db="EMBL/GenBank/DDBJ databases">
        <authorList>
            <person name="Zhang T."/>
        </authorList>
    </citation>
    <scope>NUCLEOTIDE SEQUENCE</scope>
    <source>
        <strain evidence="2">HKST-UBA01</strain>
    </source>
</reference>
<dbReference type="InterPro" id="IPR036397">
    <property type="entry name" value="RNaseH_sf"/>
</dbReference>
<evidence type="ECO:0000313" key="2">
    <source>
        <dbReference type="EMBL" id="MCA9389897.1"/>
    </source>
</evidence>
<dbReference type="GO" id="GO:0003676">
    <property type="term" value="F:nucleic acid binding"/>
    <property type="evidence" value="ECO:0007669"/>
    <property type="project" value="InterPro"/>
</dbReference>
<comment type="caution">
    <text evidence="2">The sequence shown here is derived from an EMBL/GenBank/DDBJ whole genome shotgun (WGS) entry which is preliminary data.</text>
</comment>
<proteinExistence type="predicted"/>
<evidence type="ECO:0000259" key="1">
    <source>
        <dbReference type="Pfam" id="PF13482"/>
    </source>
</evidence>
<dbReference type="Pfam" id="PF13482">
    <property type="entry name" value="RNase_H_2"/>
    <property type="match status" value="1"/>
</dbReference>
<protein>
    <submittedName>
        <fullName evidence="2">Ribonuclease H-like domain-containing protein</fullName>
    </submittedName>
</protein>
<evidence type="ECO:0000313" key="3">
    <source>
        <dbReference type="Proteomes" id="UP000701698"/>
    </source>
</evidence>
<dbReference type="InterPro" id="IPR038720">
    <property type="entry name" value="YprB_RNase_H-like_dom"/>
</dbReference>
<reference evidence="2" key="2">
    <citation type="journal article" date="2021" name="Microbiome">
        <title>Successional dynamics and alternative stable states in a saline activated sludge microbial community over 9 years.</title>
        <authorList>
            <person name="Wang Y."/>
            <person name="Ye J."/>
            <person name="Ju F."/>
            <person name="Liu L."/>
            <person name="Boyd J.A."/>
            <person name="Deng Y."/>
            <person name="Parks D.H."/>
            <person name="Jiang X."/>
            <person name="Yin X."/>
            <person name="Woodcroft B.J."/>
            <person name="Tyson G.W."/>
            <person name="Hugenholtz P."/>
            <person name="Polz M.F."/>
            <person name="Zhang T."/>
        </authorList>
    </citation>
    <scope>NUCLEOTIDE SEQUENCE</scope>
    <source>
        <strain evidence="2">HKST-UBA01</strain>
    </source>
</reference>
<name>A0A955LFX1_UNCKA</name>
<dbReference type="SUPFAM" id="SSF53098">
    <property type="entry name" value="Ribonuclease H-like"/>
    <property type="match status" value="1"/>
</dbReference>
<dbReference type="InterPro" id="IPR012337">
    <property type="entry name" value="RNaseH-like_sf"/>
</dbReference>